<feature type="transmembrane region" description="Helical" evidence="22">
    <location>
        <begin position="12"/>
        <end position="37"/>
    </location>
</feature>
<dbReference type="NCBIfam" id="TIGR02614">
    <property type="entry name" value="ftsW"/>
    <property type="match status" value="1"/>
</dbReference>
<keyword evidence="4" id="KW-0132">Cell division</keyword>
<name>A0ABW3ZPU2_9BACI</name>
<reference evidence="24" key="1">
    <citation type="journal article" date="2019" name="Int. J. Syst. Evol. Microbiol.">
        <title>The Global Catalogue of Microorganisms (GCM) 10K type strain sequencing project: providing services to taxonomists for standard genome sequencing and annotation.</title>
        <authorList>
            <consortium name="The Broad Institute Genomics Platform"/>
            <consortium name="The Broad Institute Genome Sequencing Center for Infectious Disease"/>
            <person name="Wu L."/>
            <person name="Ma J."/>
        </authorList>
    </citation>
    <scope>NUCLEOTIDE SEQUENCE [LARGE SCALE GENOMIC DNA]</scope>
    <source>
        <strain evidence="24">CCUG 54822</strain>
    </source>
</reference>
<feature type="transmembrane region" description="Helical" evidence="22">
    <location>
        <begin position="78"/>
        <end position="96"/>
    </location>
</feature>
<evidence type="ECO:0000256" key="8">
    <source>
        <dbReference type="ARBA" id="ARBA00022960"/>
    </source>
</evidence>
<dbReference type="Pfam" id="PF01098">
    <property type="entry name" value="FTSW_RODA_SPOVE"/>
    <property type="match status" value="1"/>
</dbReference>
<dbReference type="EMBL" id="JBHTNH010000002">
    <property type="protein sequence ID" value="MFD1360213.1"/>
    <property type="molecule type" value="Genomic_DNA"/>
</dbReference>
<evidence type="ECO:0000256" key="11">
    <source>
        <dbReference type="ARBA" id="ARBA00023136"/>
    </source>
</evidence>
<keyword evidence="9" id="KW-0573">Peptidoglycan synthesis</keyword>
<comment type="catalytic activity">
    <reaction evidence="20">
        <text>[GlcNAc-(1-&gt;4)-Mur2Ac(oyl-L-Ala-gamma-D-Glu-L-Lys-D-Ala-D-Ala)](n)-di-trans,octa-cis-undecaprenyl diphosphate + beta-D-GlcNAc-(1-&gt;4)-Mur2Ac(oyl-L-Ala-gamma-D-Glu-L-Lys-D-Ala-D-Ala)-di-trans,octa-cis-undecaprenyl diphosphate = [GlcNAc-(1-&gt;4)-Mur2Ac(oyl-L-Ala-gamma-D-Glu-L-Lys-D-Ala-D-Ala)](n+1)-di-trans,octa-cis-undecaprenyl diphosphate + di-trans,octa-cis-undecaprenyl diphosphate + H(+)</text>
        <dbReference type="Rhea" id="RHEA:23708"/>
        <dbReference type="Rhea" id="RHEA-COMP:9602"/>
        <dbReference type="Rhea" id="RHEA-COMP:9603"/>
        <dbReference type="ChEBI" id="CHEBI:15378"/>
        <dbReference type="ChEBI" id="CHEBI:58405"/>
        <dbReference type="ChEBI" id="CHEBI:60033"/>
        <dbReference type="ChEBI" id="CHEBI:78435"/>
        <dbReference type="EC" id="2.4.99.28"/>
    </reaction>
</comment>
<sequence length="401" mass="43866">MIKKVKDYDFTLMITPLILTAFGIVMIYSASMVLAVVEGHESTHYLIRQIQWFCLALAGFVMGSAVPYKHYQKLTKMIMIIVIIMLAGVLIFGETVSNAKRWFDLGPFSLQPAEFAKLGLIIYLASVYSKKQAYINEFNRGVLPPLILTAVLLALIVQQPDIGTAVIIFLIACSVIFSSGVRFKHLFILVLVGLALLAFAIPNMVTDERISRFAGAYQPFEDPGDDGYHLVQSYLAIGSGGLIGEGLGQSVQKLGFLLEPHTDFIMALIAEELGFLGVMIVIGLLALIVLRGLFIARKCSDSFGALLAIGISSMVGFQAFINLGAISGILPITGAPLPFVSYGGSSLLVMMVAMGILNNIAKFVKLSEQEPEPANEEADMKVYHNRGGRRTWERESRSIRF</sequence>
<dbReference type="PANTHER" id="PTHR30474:SF2">
    <property type="entry name" value="PEPTIDOGLYCAN GLYCOSYLTRANSFERASE FTSW-RELATED"/>
    <property type="match status" value="1"/>
</dbReference>
<evidence type="ECO:0000256" key="21">
    <source>
        <dbReference type="ARBA" id="ARBA00049966"/>
    </source>
</evidence>
<evidence type="ECO:0000256" key="14">
    <source>
        <dbReference type="ARBA" id="ARBA00032370"/>
    </source>
</evidence>
<keyword evidence="11 22" id="KW-0472">Membrane</keyword>
<feature type="transmembrane region" description="Helical" evidence="22">
    <location>
        <begin position="306"/>
        <end position="333"/>
    </location>
</feature>
<keyword evidence="13" id="KW-0961">Cell wall biogenesis/degradation</keyword>
<feature type="transmembrane region" description="Helical" evidence="22">
    <location>
        <begin position="162"/>
        <end position="179"/>
    </location>
</feature>
<comment type="function">
    <text evidence="21">Peptidoglycan polymerase that is essential for cell division.</text>
</comment>
<keyword evidence="12" id="KW-0131">Cell cycle</keyword>
<keyword evidence="7 22" id="KW-0812">Transmembrane</keyword>
<evidence type="ECO:0000256" key="2">
    <source>
        <dbReference type="ARBA" id="ARBA00004752"/>
    </source>
</evidence>
<evidence type="ECO:0000256" key="19">
    <source>
        <dbReference type="ARBA" id="ARBA00044770"/>
    </source>
</evidence>
<dbReference type="EC" id="2.4.99.28" evidence="19"/>
<dbReference type="InterPro" id="IPR001182">
    <property type="entry name" value="FtsW/RodA"/>
</dbReference>
<evidence type="ECO:0000256" key="9">
    <source>
        <dbReference type="ARBA" id="ARBA00022984"/>
    </source>
</evidence>
<feature type="transmembrane region" description="Helical" evidence="22">
    <location>
        <begin position="339"/>
        <end position="357"/>
    </location>
</feature>
<evidence type="ECO:0000256" key="15">
    <source>
        <dbReference type="ARBA" id="ARBA00033270"/>
    </source>
</evidence>
<evidence type="ECO:0000256" key="16">
    <source>
        <dbReference type="ARBA" id="ARBA00038053"/>
    </source>
</evidence>
<keyword evidence="3" id="KW-1003">Cell membrane</keyword>
<evidence type="ECO:0000256" key="17">
    <source>
        <dbReference type="ARBA" id="ARBA00041185"/>
    </source>
</evidence>
<keyword evidence="8" id="KW-0133">Cell shape</keyword>
<comment type="pathway">
    <text evidence="2">Cell wall biogenesis; peptidoglycan biosynthesis.</text>
</comment>
<feature type="transmembrane region" description="Helical" evidence="22">
    <location>
        <begin position="273"/>
        <end position="294"/>
    </location>
</feature>
<dbReference type="RefSeq" id="WP_382396932.1">
    <property type="nucleotide sequence ID" value="NZ_JBHTNH010000002.1"/>
</dbReference>
<feature type="transmembrane region" description="Helical" evidence="22">
    <location>
        <begin position="49"/>
        <end position="66"/>
    </location>
</feature>
<comment type="caution">
    <text evidence="23">The sequence shown here is derived from an EMBL/GenBank/DDBJ whole genome shotgun (WGS) entry which is preliminary data.</text>
</comment>
<keyword evidence="24" id="KW-1185">Reference proteome</keyword>
<evidence type="ECO:0000256" key="7">
    <source>
        <dbReference type="ARBA" id="ARBA00022692"/>
    </source>
</evidence>
<organism evidence="23 24">
    <name type="scientific">Lentibacillus salinarum</name>
    <dbReference type="NCBI Taxonomy" id="446820"/>
    <lineage>
        <taxon>Bacteria</taxon>
        <taxon>Bacillati</taxon>
        <taxon>Bacillota</taxon>
        <taxon>Bacilli</taxon>
        <taxon>Bacillales</taxon>
        <taxon>Bacillaceae</taxon>
        <taxon>Lentibacillus</taxon>
    </lineage>
</organism>
<protein>
    <recommendedName>
        <fullName evidence="17">Probable peptidoglycan glycosyltransferase FtsW</fullName>
        <ecNumber evidence="19">2.4.99.28</ecNumber>
    </recommendedName>
    <alternativeName>
        <fullName evidence="18">Cell division protein FtsW</fullName>
    </alternativeName>
    <alternativeName>
        <fullName evidence="15">Cell wall polymerase</fullName>
    </alternativeName>
    <alternativeName>
        <fullName evidence="14">Peptidoglycan polymerase</fullName>
    </alternativeName>
</protein>
<keyword evidence="6" id="KW-0808">Transferase</keyword>
<dbReference type="Proteomes" id="UP001597178">
    <property type="component" value="Unassembled WGS sequence"/>
</dbReference>
<keyword evidence="10 22" id="KW-1133">Transmembrane helix</keyword>
<evidence type="ECO:0000313" key="24">
    <source>
        <dbReference type="Proteomes" id="UP001597178"/>
    </source>
</evidence>
<evidence type="ECO:0000313" key="23">
    <source>
        <dbReference type="EMBL" id="MFD1360213.1"/>
    </source>
</evidence>
<evidence type="ECO:0000256" key="18">
    <source>
        <dbReference type="ARBA" id="ARBA00041418"/>
    </source>
</evidence>
<evidence type="ECO:0000256" key="20">
    <source>
        <dbReference type="ARBA" id="ARBA00049902"/>
    </source>
</evidence>
<comment type="similarity">
    <text evidence="16">Belongs to the SEDS family. FtsW subfamily.</text>
</comment>
<feature type="transmembrane region" description="Helical" evidence="22">
    <location>
        <begin position="138"/>
        <end position="156"/>
    </location>
</feature>
<gene>
    <name evidence="23" type="primary">ftsW</name>
    <name evidence="23" type="ORF">ACFQ4A_00815</name>
</gene>
<dbReference type="InterPro" id="IPR013437">
    <property type="entry name" value="FtsW"/>
</dbReference>
<feature type="transmembrane region" description="Helical" evidence="22">
    <location>
        <begin position="108"/>
        <end position="126"/>
    </location>
</feature>
<evidence type="ECO:0000256" key="12">
    <source>
        <dbReference type="ARBA" id="ARBA00023306"/>
    </source>
</evidence>
<evidence type="ECO:0000256" key="5">
    <source>
        <dbReference type="ARBA" id="ARBA00022676"/>
    </source>
</evidence>
<evidence type="ECO:0000256" key="22">
    <source>
        <dbReference type="SAM" id="Phobius"/>
    </source>
</evidence>
<dbReference type="PANTHER" id="PTHR30474">
    <property type="entry name" value="CELL CYCLE PROTEIN"/>
    <property type="match status" value="1"/>
</dbReference>
<evidence type="ECO:0000256" key="6">
    <source>
        <dbReference type="ARBA" id="ARBA00022679"/>
    </source>
</evidence>
<evidence type="ECO:0000256" key="3">
    <source>
        <dbReference type="ARBA" id="ARBA00022475"/>
    </source>
</evidence>
<evidence type="ECO:0000256" key="10">
    <source>
        <dbReference type="ARBA" id="ARBA00022989"/>
    </source>
</evidence>
<keyword evidence="5" id="KW-0328">Glycosyltransferase</keyword>
<evidence type="ECO:0000256" key="4">
    <source>
        <dbReference type="ARBA" id="ARBA00022618"/>
    </source>
</evidence>
<proteinExistence type="inferred from homology"/>
<accession>A0ABW3ZPU2</accession>
<evidence type="ECO:0000256" key="13">
    <source>
        <dbReference type="ARBA" id="ARBA00023316"/>
    </source>
</evidence>
<comment type="subcellular location">
    <subcellularLocation>
        <location evidence="1">Cell membrane</location>
        <topology evidence="1">Multi-pass membrane protein</topology>
    </subcellularLocation>
</comment>
<evidence type="ECO:0000256" key="1">
    <source>
        <dbReference type="ARBA" id="ARBA00004651"/>
    </source>
</evidence>
<feature type="transmembrane region" description="Helical" evidence="22">
    <location>
        <begin position="186"/>
        <end position="205"/>
    </location>
</feature>